<feature type="domain" description="Methylated-DNA-[protein]-cysteine S-methyltransferase DNA binding" evidence="10">
    <location>
        <begin position="84"/>
        <end position="163"/>
    </location>
</feature>
<comment type="catalytic activity">
    <reaction evidence="1 9">
        <text>a 4-O-methyl-thymidine in DNA + L-cysteinyl-[protein] = a thymidine in DNA + S-methyl-L-cysteinyl-[protein]</text>
        <dbReference type="Rhea" id="RHEA:53428"/>
        <dbReference type="Rhea" id="RHEA-COMP:10131"/>
        <dbReference type="Rhea" id="RHEA-COMP:10132"/>
        <dbReference type="Rhea" id="RHEA-COMP:13555"/>
        <dbReference type="Rhea" id="RHEA-COMP:13556"/>
        <dbReference type="ChEBI" id="CHEBI:29950"/>
        <dbReference type="ChEBI" id="CHEBI:82612"/>
        <dbReference type="ChEBI" id="CHEBI:137386"/>
        <dbReference type="ChEBI" id="CHEBI:137387"/>
        <dbReference type="EC" id="2.1.1.63"/>
    </reaction>
</comment>
<feature type="domain" description="Methylguanine DNA methyltransferase ribonuclease-like" evidence="11">
    <location>
        <begin position="17"/>
        <end position="80"/>
    </location>
</feature>
<proteinExistence type="inferred from homology"/>
<keyword evidence="3 9" id="KW-0963">Cytoplasm</keyword>
<accession>A0AAE4MG19</accession>
<comment type="subcellular location">
    <subcellularLocation>
        <location evidence="9">Cytoplasm</location>
    </subcellularLocation>
</comment>
<comment type="caution">
    <text evidence="12">The sequence shown here is derived from an EMBL/GenBank/DDBJ whole genome shotgun (WGS) entry which is preliminary data.</text>
</comment>
<dbReference type="HAMAP" id="MF_00772">
    <property type="entry name" value="OGT"/>
    <property type="match status" value="1"/>
</dbReference>
<comment type="similarity">
    <text evidence="2 9">Belongs to the MGMT family.</text>
</comment>
<keyword evidence="6 9" id="KW-0227">DNA damage</keyword>
<keyword evidence="13" id="KW-1185">Reference proteome</keyword>
<evidence type="ECO:0000256" key="3">
    <source>
        <dbReference type="ARBA" id="ARBA00022490"/>
    </source>
</evidence>
<dbReference type="InterPro" id="IPR036388">
    <property type="entry name" value="WH-like_DNA-bd_sf"/>
</dbReference>
<evidence type="ECO:0000313" key="13">
    <source>
        <dbReference type="Proteomes" id="UP001283212"/>
    </source>
</evidence>
<dbReference type="GO" id="GO:0003908">
    <property type="term" value="F:methylated-DNA-[protein]-cysteine S-methyltransferase activity"/>
    <property type="evidence" value="ECO:0007669"/>
    <property type="project" value="UniProtKB-UniRule"/>
</dbReference>
<evidence type="ECO:0000256" key="5">
    <source>
        <dbReference type="ARBA" id="ARBA00022679"/>
    </source>
</evidence>
<dbReference type="SUPFAM" id="SSF53155">
    <property type="entry name" value="Methylated DNA-protein cysteine methyltransferase domain"/>
    <property type="match status" value="1"/>
</dbReference>
<keyword evidence="4 9" id="KW-0489">Methyltransferase</keyword>
<dbReference type="FunFam" id="1.10.10.10:FF:000214">
    <property type="entry name" value="Methylated-DNA--protein-cysteine methyltransferase"/>
    <property type="match status" value="1"/>
</dbReference>
<dbReference type="GO" id="GO:0032259">
    <property type="term" value="P:methylation"/>
    <property type="evidence" value="ECO:0007669"/>
    <property type="project" value="UniProtKB-KW"/>
</dbReference>
<dbReference type="PANTHER" id="PTHR10815:SF5">
    <property type="entry name" value="METHYLATED-DNA--PROTEIN-CYSTEINE METHYLTRANSFERASE"/>
    <property type="match status" value="1"/>
</dbReference>
<dbReference type="NCBIfam" id="TIGR00589">
    <property type="entry name" value="ogt"/>
    <property type="match status" value="1"/>
</dbReference>
<dbReference type="Gene3D" id="1.10.10.10">
    <property type="entry name" value="Winged helix-like DNA-binding domain superfamily/Winged helix DNA-binding domain"/>
    <property type="match status" value="1"/>
</dbReference>
<protein>
    <recommendedName>
        <fullName evidence="9">Methylated-DNA--protein-cysteine methyltransferase</fullName>
        <ecNumber evidence="9">2.1.1.63</ecNumber>
    </recommendedName>
    <alternativeName>
        <fullName evidence="9">6-O-methylguanine-DNA methyltransferase</fullName>
        <shortName evidence="9">MGMT</shortName>
    </alternativeName>
    <alternativeName>
        <fullName evidence="9">O-6-methylguanine-DNA-alkyltransferase</fullName>
    </alternativeName>
</protein>
<dbReference type="InterPro" id="IPR008332">
    <property type="entry name" value="MethylG_MeTrfase_N"/>
</dbReference>
<evidence type="ECO:0000256" key="2">
    <source>
        <dbReference type="ARBA" id="ARBA00008711"/>
    </source>
</evidence>
<dbReference type="AlphaFoldDB" id="A0AAE4MG19"/>
<gene>
    <name evidence="12" type="primary">ogt_1</name>
    <name evidence="9" type="synonym">ogt</name>
    <name evidence="12" type="ORF">McpCs1_06470</name>
</gene>
<dbReference type="PROSITE" id="PS00374">
    <property type="entry name" value="MGMT"/>
    <property type="match status" value="1"/>
</dbReference>
<dbReference type="Proteomes" id="UP001283212">
    <property type="component" value="Unassembled WGS sequence"/>
</dbReference>
<dbReference type="GO" id="GO:0006307">
    <property type="term" value="P:DNA alkylation repair"/>
    <property type="evidence" value="ECO:0007669"/>
    <property type="project" value="UniProtKB-UniRule"/>
</dbReference>
<dbReference type="RefSeq" id="WP_338095805.1">
    <property type="nucleotide sequence ID" value="NZ_JAWDKB010000002.1"/>
</dbReference>
<evidence type="ECO:0000259" key="11">
    <source>
        <dbReference type="Pfam" id="PF02870"/>
    </source>
</evidence>
<dbReference type="CDD" id="cd06445">
    <property type="entry name" value="ATase"/>
    <property type="match status" value="1"/>
</dbReference>
<evidence type="ECO:0000256" key="7">
    <source>
        <dbReference type="ARBA" id="ARBA00023204"/>
    </source>
</evidence>
<dbReference type="InterPro" id="IPR036217">
    <property type="entry name" value="MethylDNA_cys_MeTrfase_DNAb"/>
</dbReference>
<sequence length="165" mass="18061">MLKPLHGHGVIMRRMYYYQTPIGKIGMAEEDGFITNLWFPGTPAPVDADLWETPVLKRAAKQLGGYFAGGKHPFTVPLAPKGTEFMQSVWAELQKIPCGTTVSYQEIACRVGKKNAARAVGLANNKNPIPILIPCHRVIGKNGQLTGYRGGLAMKQKLLDLEKSG</sequence>
<dbReference type="InterPro" id="IPR036631">
    <property type="entry name" value="MGMT_N_sf"/>
</dbReference>
<dbReference type="InterPro" id="IPR023546">
    <property type="entry name" value="MGMT"/>
</dbReference>
<evidence type="ECO:0000313" key="12">
    <source>
        <dbReference type="EMBL" id="MDV0443277.1"/>
    </source>
</evidence>
<dbReference type="GO" id="GO:0005737">
    <property type="term" value="C:cytoplasm"/>
    <property type="evidence" value="ECO:0007669"/>
    <property type="project" value="UniProtKB-SubCell"/>
</dbReference>
<dbReference type="Pfam" id="PF02870">
    <property type="entry name" value="Methyltransf_1N"/>
    <property type="match status" value="1"/>
</dbReference>
<evidence type="ECO:0000256" key="8">
    <source>
        <dbReference type="ARBA" id="ARBA00049348"/>
    </source>
</evidence>
<evidence type="ECO:0000256" key="4">
    <source>
        <dbReference type="ARBA" id="ARBA00022603"/>
    </source>
</evidence>
<comment type="catalytic activity">
    <reaction evidence="8 9">
        <text>a 6-O-methyl-2'-deoxyguanosine in DNA + L-cysteinyl-[protein] = S-methyl-L-cysteinyl-[protein] + a 2'-deoxyguanosine in DNA</text>
        <dbReference type="Rhea" id="RHEA:24000"/>
        <dbReference type="Rhea" id="RHEA-COMP:10131"/>
        <dbReference type="Rhea" id="RHEA-COMP:10132"/>
        <dbReference type="Rhea" id="RHEA-COMP:11367"/>
        <dbReference type="Rhea" id="RHEA-COMP:11368"/>
        <dbReference type="ChEBI" id="CHEBI:29950"/>
        <dbReference type="ChEBI" id="CHEBI:82612"/>
        <dbReference type="ChEBI" id="CHEBI:85445"/>
        <dbReference type="ChEBI" id="CHEBI:85448"/>
        <dbReference type="EC" id="2.1.1.63"/>
    </reaction>
</comment>
<dbReference type="InterPro" id="IPR001497">
    <property type="entry name" value="MethylDNA_cys_MeTrfase_AS"/>
</dbReference>
<evidence type="ECO:0000256" key="1">
    <source>
        <dbReference type="ARBA" id="ARBA00001286"/>
    </source>
</evidence>
<dbReference type="InterPro" id="IPR014048">
    <property type="entry name" value="MethylDNA_cys_MeTrfase_DNA-bd"/>
</dbReference>
<dbReference type="Gene3D" id="3.30.160.70">
    <property type="entry name" value="Methylated DNA-protein cysteine methyltransferase domain"/>
    <property type="match status" value="1"/>
</dbReference>
<keyword evidence="5 9" id="KW-0808">Transferase</keyword>
<comment type="function">
    <text evidence="9">Involved in the cellular defense against the biological effects of O6-methylguanine (O6-MeG) and O4-methylthymine (O4-MeT) in DNA. Repairs the methylated nucleobase in DNA by stoichiometrically transferring the methyl group to a cysteine residue in the enzyme. This is a suicide reaction: the enzyme is irreversibly inactivated.</text>
</comment>
<dbReference type="EC" id="2.1.1.63" evidence="9"/>
<evidence type="ECO:0000256" key="9">
    <source>
        <dbReference type="HAMAP-Rule" id="MF_00772"/>
    </source>
</evidence>
<name>A0AAE4MG19_9EURY</name>
<dbReference type="PANTHER" id="PTHR10815">
    <property type="entry name" value="METHYLATED-DNA--PROTEIN-CYSTEINE METHYLTRANSFERASE"/>
    <property type="match status" value="1"/>
</dbReference>
<dbReference type="SUPFAM" id="SSF46767">
    <property type="entry name" value="Methylated DNA-protein cysteine methyltransferase, C-terminal domain"/>
    <property type="match status" value="1"/>
</dbReference>
<reference evidence="12 13" key="1">
    <citation type="submission" date="2023-06" db="EMBL/GenBank/DDBJ databases">
        <title>Genome sequence of Methancorpusculaceae sp. Cs1.</title>
        <authorList>
            <person name="Protasov E."/>
            <person name="Platt K."/>
            <person name="Poehlein A."/>
            <person name="Daniel R."/>
            <person name="Brune A."/>
        </authorList>
    </citation>
    <scope>NUCLEOTIDE SEQUENCE [LARGE SCALE GENOMIC DNA]</scope>
    <source>
        <strain evidence="12 13">Cs1</strain>
    </source>
</reference>
<organism evidence="12 13">
    <name type="scientific">Methanorbis rubei</name>
    <dbReference type="NCBI Taxonomy" id="3028300"/>
    <lineage>
        <taxon>Archaea</taxon>
        <taxon>Methanobacteriati</taxon>
        <taxon>Methanobacteriota</taxon>
        <taxon>Stenosarchaea group</taxon>
        <taxon>Methanomicrobia</taxon>
        <taxon>Methanomicrobiales</taxon>
        <taxon>Methanocorpusculaceae</taxon>
        <taxon>Methanorbis</taxon>
    </lineage>
</organism>
<keyword evidence="7 9" id="KW-0234">DNA repair</keyword>
<evidence type="ECO:0000256" key="6">
    <source>
        <dbReference type="ARBA" id="ARBA00022763"/>
    </source>
</evidence>
<feature type="active site" description="Nucleophile; methyl group acceptor" evidence="9">
    <location>
        <position position="135"/>
    </location>
</feature>
<evidence type="ECO:0000259" key="10">
    <source>
        <dbReference type="Pfam" id="PF01035"/>
    </source>
</evidence>
<comment type="miscellaneous">
    <text evidence="9">This enzyme catalyzes only one turnover and therefore is not strictly catalytic. According to one definition, an enzyme is a biocatalyst that acts repeatedly and over many reaction cycles.</text>
</comment>
<dbReference type="Pfam" id="PF01035">
    <property type="entry name" value="DNA_binding_1"/>
    <property type="match status" value="1"/>
</dbReference>
<dbReference type="EMBL" id="JAWDKB010000002">
    <property type="protein sequence ID" value="MDV0443277.1"/>
    <property type="molecule type" value="Genomic_DNA"/>
</dbReference>